<dbReference type="InParanoid" id="A0A409YPU8"/>
<comment type="caution">
    <text evidence="2">The sequence shown here is derived from an EMBL/GenBank/DDBJ whole genome shotgun (WGS) entry which is preliminary data.</text>
</comment>
<organism evidence="2 3">
    <name type="scientific">Panaeolus cyanescens</name>
    <dbReference type="NCBI Taxonomy" id="181874"/>
    <lineage>
        <taxon>Eukaryota</taxon>
        <taxon>Fungi</taxon>
        <taxon>Dikarya</taxon>
        <taxon>Basidiomycota</taxon>
        <taxon>Agaricomycotina</taxon>
        <taxon>Agaricomycetes</taxon>
        <taxon>Agaricomycetidae</taxon>
        <taxon>Agaricales</taxon>
        <taxon>Agaricineae</taxon>
        <taxon>Galeropsidaceae</taxon>
        <taxon>Panaeolus</taxon>
    </lineage>
</organism>
<dbReference type="InterPro" id="IPR041078">
    <property type="entry name" value="Plavaka"/>
</dbReference>
<dbReference type="AlphaFoldDB" id="A0A409YPU8"/>
<proteinExistence type="predicted"/>
<dbReference type="STRING" id="181874.A0A409YPU8"/>
<dbReference type="EMBL" id="NHTK01000861">
    <property type="protein sequence ID" value="PPR05033.1"/>
    <property type="molecule type" value="Genomic_DNA"/>
</dbReference>
<gene>
    <name evidence="2" type="ORF">CVT24_010223</name>
</gene>
<feature type="region of interest" description="Disordered" evidence="1">
    <location>
        <begin position="603"/>
        <end position="643"/>
    </location>
</feature>
<feature type="compositionally biased region" description="Low complexity" evidence="1">
    <location>
        <begin position="631"/>
        <end position="643"/>
    </location>
</feature>
<dbReference type="Pfam" id="PF18759">
    <property type="entry name" value="Plavaka"/>
    <property type="match status" value="1"/>
</dbReference>
<name>A0A409YPU8_9AGAR</name>
<dbReference type="Proteomes" id="UP000284842">
    <property type="component" value="Unassembled WGS sequence"/>
</dbReference>
<sequence>MNCEGVTHGNENNCPKLIVPNVHHRSLVDAIKSALTDESARQFHYTPFKQFWKPSDNAPAERVITDLFNSDAFYDKHIKVMKRPLTVEEANQPRIETAIAAMMMWSDSTHLANFGNASLWPIYLYFGNLSKYTRAKPTSCAAHHVAYIPSLPADLQTQYMKAFADTTASKDTISHLKRELMHAVWLALLDADFMHAYEHGIVIKCVDGVTRRIFPRFFTYSADYPEKVLLATIKYLAKCPCPTCTTQKKYIPALGTHVDDQRRSHTWQDTAEHQFDIRAARRSIYVLGKGPKSKFVDDILDKDSSIPVVNAFSERLHQYGFNHYSMLVPDLLHEFELGVWKAVFTHLVRILYSKGDNSVQILNERFRDTPSFGETIRHFGRNAAAMTKMPAREFEDLLQCIIPVIENLLPQRHNTIVINMLFIMSTWHGLAKLRLHTESTLAALKENTRRLGSILREFLKVVCPEYNTKDLPSEEAARARRIANDLKKGKTVGTGQRQSKKTARTGARSQQEDTSTTQTSEKTIKTLNLFTYKLHALGHYTDAIRQFGTTDNFSTQTGELEHKKVKSAYSRTNKGASFEKQIAIHHQRESFIRRFGESLARRFSPWSSTSPDTATPSTVSADTSSHAAPHLSTTSNTIPSIPSLPSTTAPQYPNESVQPLLFSPQDHYHLPVSKKNKVNVFRWVSERHQLKDLAVQDFIVNLKSHLLARILGTLNEDITFTPQQLSCLELTQDSLYEHSVLRVNYTTYDVRRSQDSINPRTHSDIITLSCNDDPTHPFSYAHVIRSYHADVIYTSNDGFRISKPRRMEFLKPRRMEFLWVRWYELDPGHLGGWSTQRLHRLRFVPHDTSSAFGFLDPDCVIRGIHLLPAFAHGTTSEYLPCESVARNEETKLAIGNKDYCYYYINMFVDRDHFMRYLGGGVGHMATNERTQVFRPPYMNSTLVGEDSEDTQAARDTEMAEDEALFDGIDTDIDLEGEEGEEASDSEEEQGDLEEEDDMHPAGAAGPLQEDAGGPMGHSSRGYEDEYGRLGYAAY</sequence>
<protein>
    <submittedName>
        <fullName evidence="2">Uncharacterized protein</fullName>
    </submittedName>
</protein>
<feature type="compositionally biased region" description="Low complexity" evidence="1">
    <location>
        <begin position="604"/>
        <end position="620"/>
    </location>
</feature>
<dbReference type="OrthoDB" id="2687259at2759"/>
<evidence type="ECO:0000313" key="3">
    <source>
        <dbReference type="Proteomes" id="UP000284842"/>
    </source>
</evidence>
<accession>A0A409YPU8</accession>
<evidence type="ECO:0000313" key="2">
    <source>
        <dbReference type="EMBL" id="PPR05033.1"/>
    </source>
</evidence>
<feature type="region of interest" description="Disordered" evidence="1">
    <location>
        <begin position="483"/>
        <end position="520"/>
    </location>
</feature>
<feature type="compositionally biased region" description="Acidic residues" evidence="1">
    <location>
        <begin position="977"/>
        <end position="997"/>
    </location>
</feature>
<reference evidence="2 3" key="1">
    <citation type="journal article" date="2018" name="Evol. Lett.">
        <title>Horizontal gene cluster transfer increased hallucinogenic mushroom diversity.</title>
        <authorList>
            <person name="Reynolds H.T."/>
            <person name="Vijayakumar V."/>
            <person name="Gluck-Thaler E."/>
            <person name="Korotkin H.B."/>
            <person name="Matheny P.B."/>
            <person name="Slot J.C."/>
        </authorList>
    </citation>
    <scope>NUCLEOTIDE SEQUENCE [LARGE SCALE GENOMIC DNA]</scope>
    <source>
        <strain evidence="2 3">2629</strain>
    </source>
</reference>
<feature type="region of interest" description="Disordered" evidence="1">
    <location>
        <begin position="977"/>
        <end position="1034"/>
    </location>
</feature>
<keyword evidence="3" id="KW-1185">Reference proteome</keyword>
<evidence type="ECO:0000256" key="1">
    <source>
        <dbReference type="SAM" id="MobiDB-lite"/>
    </source>
</evidence>